<protein>
    <submittedName>
        <fullName evidence="2">Uncharacterized protein</fullName>
    </submittedName>
</protein>
<dbReference type="Proteomes" id="UP000242188">
    <property type="component" value="Unassembled WGS sequence"/>
</dbReference>
<reference evidence="2 3" key="1">
    <citation type="journal article" date="2017" name="Nat. Ecol. Evol.">
        <title>Scallop genome provides insights into evolution of bilaterian karyotype and development.</title>
        <authorList>
            <person name="Wang S."/>
            <person name="Zhang J."/>
            <person name="Jiao W."/>
            <person name="Li J."/>
            <person name="Xun X."/>
            <person name="Sun Y."/>
            <person name="Guo X."/>
            <person name="Huan P."/>
            <person name="Dong B."/>
            <person name="Zhang L."/>
            <person name="Hu X."/>
            <person name="Sun X."/>
            <person name="Wang J."/>
            <person name="Zhao C."/>
            <person name="Wang Y."/>
            <person name="Wang D."/>
            <person name="Huang X."/>
            <person name="Wang R."/>
            <person name="Lv J."/>
            <person name="Li Y."/>
            <person name="Zhang Z."/>
            <person name="Liu B."/>
            <person name="Lu W."/>
            <person name="Hui Y."/>
            <person name="Liang J."/>
            <person name="Zhou Z."/>
            <person name="Hou R."/>
            <person name="Li X."/>
            <person name="Liu Y."/>
            <person name="Li H."/>
            <person name="Ning X."/>
            <person name="Lin Y."/>
            <person name="Zhao L."/>
            <person name="Xing Q."/>
            <person name="Dou J."/>
            <person name="Li Y."/>
            <person name="Mao J."/>
            <person name="Guo H."/>
            <person name="Dou H."/>
            <person name="Li T."/>
            <person name="Mu C."/>
            <person name="Jiang W."/>
            <person name="Fu Q."/>
            <person name="Fu X."/>
            <person name="Miao Y."/>
            <person name="Liu J."/>
            <person name="Yu Q."/>
            <person name="Li R."/>
            <person name="Liao H."/>
            <person name="Li X."/>
            <person name="Kong Y."/>
            <person name="Jiang Z."/>
            <person name="Chourrout D."/>
            <person name="Li R."/>
            <person name="Bao Z."/>
        </authorList>
    </citation>
    <scope>NUCLEOTIDE SEQUENCE [LARGE SCALE GENOMIC DNA]</scope>
    <source>
        <strain evidence="2 3">PY_sf001</strain>
    </source>
</reference>
<organism evidence="2 3">
    <name type="scientific">Mizuhopecten yessoensis</name>
    <name type="common">Japanese scallop</name>
    <name type="synonym">Patinopecten yessoensis</name>
    <dbReference type="NCBI Taxonomy" id="6573"/>
    <lineage>
        <taxon>Eukaryota</taxon>
        <taxon>Metazoa</taxon>
        <taxon>Spiralia</taxon>
        <taxon>Lophotrochozoa</taxon>
        <taxon>Mollusca</taxon>
        <taxon>Bivalvia</taxon>
        <taxon>Autobranchia</taxon>
        <taxon>Pteriomorphia</taxon>
        <taxon>Pectinida</taxon>
        <taxon>Pectinoidea</taxon>
        <taxon>Pectinidae</taxon>
        <taxon>Mizuhopecten</taxon>
    </lineage>
</organism>
<gene>
    <name evidence="2" type="ORF">KP79_PYT04930</name>
</gene>
<name>A0A210QQR2_MIZYE</name>
<evidence type="ECO:0000313" key="3">
    <source>
        <dbReference type="Proteomes" id="UP000242188"/>
    </source>
</evidence>
<proteinExistence type="predicted"/>
<comment type="caution">
    <text evidence="2">The sequence shown here is derived from an EMBL/GenBank/DDBJ whole genome shotgun (WGS) entry which is preliminary data.</text>
</comment>
<evidence type="ECO:0000313" key="2">
    <source>
        <dbReference type="EMBL" id="OWF51086.1"/>
    </source>
</evidence>
<evidence type="ECO:0000256" key="1">
    <source>
        <dbReference type="SAM" id="SignalP"/>
    </source>
</evidence>
<accession>A0A210QQR2</accession>
<sequence length="480" mass="55368">MGVTTWLVILACFCVIQGSLGSFQRRRISPTIAKMLRRLTEKQVNPASTAWTPSMPTSSIPTSYPTNFPTVNTTSPNPINFYQHWVDCPVLESILEQYSWDFPSTRFPKDSMNISPDEMRPVMARGVSAFDYLKNVRVTMDLMIEDTARLIMDKRVNCTTAMYQRVFVYYMRRRLDQMMSPRDTSLKSRIEVILSQYFSNNSTILGYAGQLLGEIHYVVHESFIHDLQEEEFKSLGRFLRDYKWVSSSFLERFHQGKFASINDATSQMLNNFFSFGANYPDAFRCTTPQEFIHMHMRVANWTANNYWQAYKSGQAVSFLTDRFQELFNVPHAPSHMKLDPVLVDEVVQKLVNVILGYVNDTVVELATYEGYLASATLSPPTFMASSLSDVQWNTTVMLFNRMFSNSPLPPTQNPSGTASPGPGMSFEKIAMYLQKDVENLNRIKSLMPTTWTWDKEYAMVQDVLDNMINEKEKILRKFRY</sequence>
<keyword evidence="3" id="KW-1185">Reference proteome</keyword>
<dbReference type="AlphaFoldDB" id="A0A210QQR2"/>
<feature type="chain" id="PRO_5012239415" evidence="1">
    <location>
        <begin position="22"/>
        <end position="480"/>
    </location>
</feature>
<keyword evidence="1" id="KW-0732">Signal</keyword>
<feature type="signal peptide" evidence="1">
    <location>
        <begin position="1"/>
        <end position="21"/>
    </location>
</feature>
<dbReference type="EMBL" id="NEDP02002372">
    <property type="protein sequence ID" value="OWF51086.1"/>
    <property type="molecule type" value="Genomic_DNA"/>
</dbReference>